<evidence type="ECO:0000313" key="6">
    <source>
        <dbReference type="Proteomes" id="UP000319848"/>
    </source>
</evidence>
<keyword evidence="1" id="KW-0812">Transmembrane</keyword>
<dbReference type="Gene3D" id="2.60.120.260">
    <property type="entry name" value="Galactose-binding domain-like"/>
    <property type="match status" value="1"/>
</dbReference>
<proteinExistence type="predicted"/>
<dbReference type="Gene3D" id="2.60.40.10">
    <property type="entry name" value="Immunoglobulins"/>
    <property type="match status" value="1"/>
</dbReference>
<dbReference type="InterPro" id="IPR049304">
    <property type="entry name" value="Gly_rich_dom"/>
</dbReference>
<evidence type="ECO:0000313" key="5">
    <source>
        <dbReference type="EMBL" id="TWI14599.1"/>
    </source>
</evidence>
<feature type="domain" description="GEVED" evidence="3">
    <location>
        <begin position="703"/>
        <end position="789"/>
    </location>
</feature>
<dbReference type="OrthoDB" id="1652165at2"/>
<dbReference type="RefSeq" id="WP_023570809.1">
    <property type="nucleotide sequence ID" value="NZ_AVBI01000016.1"/>
</dbReference>
<evidence type="ECO:0008006" key="7">
    <source>
        <dbReference type="Google" id="ProtNLM"/>
    </source>
</evidence>
<dbReference type="InterPro" id="IPR044023">
    <property type="entry name" value="Ig_7"/>
</dbReference>
<evidence type="ECO:0000259" key="2">
    <source>
        <dbReference type="Pfam" id="PF19081"/>
    </source>
</evidence>
<dbReference type="Proteomes" id="UP000319848">
    <property type="component" value="Unassembled WGS sequence"/>
</dbReference>
<keyword evidence="1" id="KW-0472">Membrane</keyword>
<feature type="domain" description="Ig-like" evidence="2">
    <location>
        <begin position="800"/>
        <end position="880"/>
    </location>
</feature>
<sequence>MKKNYPNQIITQTCDNTFITQIKLIDDSMKKKNLTFNCVLLLFAFVLSSNISFGQSPSIFTTSGTWKCPNGVTSINVDAYGAGGGGGRGHGTNNKWGGGGGGGGAFKTATSVAVTPGTTYTITIGTGGAGGTTLADGQSGGTTTANFDAISVTANGGNGGMNNTNGGNGGAGGGGGTRNGGNGANGTNGSGSGGGGGCGGTVSNGANGSVIAGGAGGGGSAGKGGDGQAGNSGSGVAGFNYGGGGGGSTKSTNGMPGAGGYMVITFTCPTITPNAGVDQTLAACATTATLAGSAVPANTTGLWTVVSGTATITTPSSPTSGITGLVPGTPVTLRWTIDNGRCGTSFDDVVITPVVGPGCLNYCTPTGNLDCTLNDYISNVTFNTLNNTTTCGAGGYTIYPASGAQTTSVLKGSSYNLSLSVGSGSGTHGAGVWIDFNQNGVFTDAGEFFLISNAIAASSTTVVSIPIPIGATSGPTKMRIRYAYSLTVTSTMSCTMAGTWGETEDYTITLVAPAACTTPTAQPTALNLTPTGSTITGSFTAASPAPDNYLVVISTSATPPSPVNGTTYTIGGTIGAGYTVVDVDNNTSFTATGLTPVTLYYIYVFSFNSACSGGPLYYTTSPLINSTTTLTADYCIPSVGAGYESLVYFTNISFVGTLNDTSNNSTYSSAPRGYQDFTSLPNLAIQAQGEGVNISPQTTSRGYMKAWVDWNKDGDFVDAGENVYSSGSVATYSTTFGFVIPAAQPIGNYRIRIRINKDDNIAPIDPGAISTYDSCQNINYYGETEDYLFTVIASCPSLITSITNGNTCGTGPVTLTATGSAGTTQFRWYTASTGGAPVATTATGTWTTPSLSSTTTYYVTTFNGSCESLVRTAITATISPVPTLNFTPTNPEVCGENVVIALTAGGDTEQVYLVDEKFEGGMGVFTNSNYINNGGTVNTNAAWQSRTSTYVPTNPPGQVWFPAISSGFGTNKFVSTTSDLGAYNIHTGLVSPTVSSATFTDLTLSFDMYYSRYYVDGTNLALDYVSIEVSTNGGGAWAEIQRYTADVGIGTRFVKQTFNMNAYINQANLKFRIRYYGEWCDGVAVDNVKLYGTKPLNTAFNWSGASLPDAYTDAACTIPYTAGTPAVTVYVKPTLAQLEMGSYTFTASAILANGCSASTPITVTNKSKVWKGTTSTDWNTASNWLPVGVPDANTCVIIPANAIISGSGYNAYGKNLTIKNTGNLELQSANNLTITDWINNEGGIFNIRNTGSLVQINNVANTGNMNMERTSQPMYLYDYTYWNSPVTAASGFTLGNLTTATSYIYNYTPTQAGGNGIWSQQSAGTVMSPTRGYIARAPLSFPTSGVKQTKTVNFIGTPNNGDITMPISKGTNANIGSTTPSGGSTVVTDADDEWNLIGNPYPSAIDIVAFLNHPTNTPVVDGTVYLWTHNTPPSSAIPDPFYGNYVQNYTVNDYATVNLSGTTTTAATGGTTPSRYIAAGQSFFISADNAMANGTTANVVFNNSMRVTNNNNTFLRNENDTQSPEGFDAKRLWLNLSNNGGGFSQILVGYITGATLGWDRGFDGEALAGNAVKFYSLAEDKKLTIQARPWPFVQEDIVPLGFKATAQNNYTIGIDHLDADFNSQNIYLEDKMLNVIHNLKSAPYSFTSAAGTFDTRFVLRYTENTLSTDNINALENSVYVYNNGRVNVKSSIETISEITVFDVLGRTLGNYKKVNANEFEIKNLLPETKTIIVKVTLTNGTIITKKVLF</sequence>
<feature type="domain" description="GEVED" evidence="3">
    <location>
        <begin position="431"/>
        <end position="509"/>
    </location>
</feature>
<dbReference type="InterPro" id="IPR013783">
    <property type="entry name" value="Ig-like_fold"/>
</dbReference>
<evidence type="ECO:0000259" key="4">
    <source>
        <dbReference type="Pfam" id="PF21722"/>
    </source>
</evidence>
<organism evidence="5 6">
    <name type="scientific">Flavobacterium cauense R2A-7</name>
    <dbReference type="NCBI Taxonomy" id="1341154"/>
    <lineage>
        <taxon>Bacteria</taxon>
        <taxon>Pseudomonadati</taxon>
        <taxon>Bacteroidota</taxon>
        <taxon>Flavobacteriia</taxon>
        <taxon>Flavobacteriales</taxon>
        <taxon>Flavobacteriaceae</taxon>
        <taxon>Flavobacterium</taxon>
    </lineage>
</organism>
<dbReference type="InterPro" id="IPR045474">
    <property type="entry name" value="GEVED"/>
</dbReference>
<comment type="caution">
    <text evidence="5">The sequence shown here is derived from an EMBL/GenBank/DDBJ whole genome shotgun (WGS) entry which is preliminary data.</text>
</comment>
<dbReference type="Pfam" id="PF21722">
    <property type="entry name" value="Gly_rich_2"/>
    <property type="match status" value="1"/>
</dbReference>
<keyword evidence="1" id="KW-1133">Transmembrane helix</keyword>
<dbReference type="Pfam" id="PF20009">
    <property type="entry name" value="GEVED"/>
    <property type="match status" value="2"/>
</dbReference>
<feature type="domain" description="Glycine-rich" evidence="4">
    <location>
        <begin position="63"/>
        <end position="266"/>
    </location>
</feature>
<protein>
    <recommendedName>
        <fullName evidence="7">T9SS sorting signal type C domain-containing protein</fullName>
    </recommendedName>
</protein>
<dbReference type="Pfam" id="PF19081">
    <property type="entry name" value="Ig_7"/>
    <property type="match status" value="1"/>
</dbReference>
<keyword evidence="6" id="KW-1185">Reference proteome</keyword>
<evidence type="ECO:0000256" key="1">
    <source>
        <dbReference type="SAM" id="Phobius"/>
    </source>
</evidence>
<dbReference type="EMBL" id="VLKQ01000002">
    <property type="protein sequence ID" value="TWI14599.1"/>
    <property type="molecule type" value="Genomic_DNA"/>
</dbReference>
<accession>V6RZS5</accession>
<reference evidence="5 6" key="1">
    <citation type="journal article" date="2015" name="Stand. Genomic Sci.">
        <title>Genomic Encyclopedia of Bacterial and Archaeal Type Strains, Phase III: the genomes of soil and plant-associated and newly described type strains.</title>
        <authorList>
            <person name="Whitman W.B."/>
            <person name="Woyke T."/>
            <person name="Klenk H.P."/>
            <person name="Zhou Y."/>
            <person name="Lilburn T.G."/>
            <person name="Beck B.J."/>
            <person name="De Vos P."/>
            <person name="Vandamme P."/>
            <person name="Eisen J.A."/>
            <person name="Garrity G."/>
            <person name="Hugenholtz P."/>
            <person name="Kyrpides N.C."/>
        </authorList>
    </citation>
    <scope>NUCLEOTIDE SEQUENCE [LARGE SCALE GENOMIC DNA]</scope>
    <source>
        <strain evidence="5 6">CGMCC 1.7270</strain>
    </source>
</reference>
<evidence type="ECO:0000259" key="3">
    <source>
        <dbReference type="Pfam" id="PF20009"/>
    </source>
</evidence>
<dbReference type="STRING" id="1341154.FCR2A7T_16820"/>
<name>V6RZS5_9FLAO</name>
<feature type="transmembrane region" description="Helical" evidence="1">
    <location>
        <begin position="34"/>
        <end position="53"/>
    </location>
</feature>
<dbReference type="NCBIfam" id="NF033708">
    <property type="entry name" value="T9SS_Cterm_ChiA"/>
    <property type="match status" value="1"/>
</dbReference>
<gene>
    <name evidence="5" type="ORF">IP98_00562</name>
</gene>